<dbReference type="Gene3D" id="3.40.50.880">
    <property type="match status" value="1"/>
</dbReference>
<dbReference type="RefSeq" id="WP_131171618.1">
    <property type="nucleotide sequence ID" value="NZ_FXTL01000008.1"/>
</dbReference>
<dbReference type="Pfam" id="PF03575">
    <property type="entry name" value="Peptidase_S51"/>
    <property type="match status" value="1"/>
</dbReference>
<evidence type="ECO:0000256" key="1">
    <source>
        <dbReference type="ARBA" id="ARBA00006534"/>
    </source>
</evidence>
<reference evidence="5 6" key="1">
    <citation type="submission" date="2019-01" db="EMBL/GenBank/DDBJ databases">
        <title>Lactibacter flavus gen. nov., sp. nov., a novel bacterium of the family Propionibacteriaceae isolated from raw milk and dairy products.</title>
        <authorList>
            <person name="Huptas C."/>
            <person name="Wenning M."/>
            <person name="Breitenwieser F."/>
            <person name="Doll E."/>
            <person name="Von Neubeck M."/>
            <person name="Busse H.-J."/>
            <person name="Scherer S."/>
        </authorList>
    </citation>
    <scope>NUCLEOTIDE SEQUENCE [LARGE SCALE GENOMIC DNA]</scope>
    <source>
        <strain evidence="5 6">DSM 22130</strain>
    </source>
</reference>
<dbReference type="GO" id="GO:0006508">
    <property type="term" value="P:proteolysis"/>
    <property type="evidence" value="ECO:0007669"/>
    <property type="project" value="UniProtKB-KW"/>
</dbReference>
<dbReference type="PANTHER" id="PTHR20842:SF0">
    <property type="entry name" value="ALPHA-ASPARTYL DIPEPTIDASE"/>
    <property type="match status" value="1"/>
</dbReference>
<proteinExistence type="inferred from homology"/>
<dbReference type="PANTHER" id="PTHR20842">
    <property type="entry name" value="PROTEASE S51 ALPHA-ASPARTYL DIPEPTIDASE"/>
    <property type="match status" value="1"/>
</dbReference>
<name>A0A4Q9KLD2_PROTD</name>
<dbReference type="SUPFAM" id="SSF52317">
    <property type="entry name" value="Class I glutamine amidotransferase-like"/>
    <property type="match status" value="1"/>
</dbReference>
<protein>
    <submittedName>
        <fullName evidence="5">Peptidase E</fullName>
    </submittedName>
</protein>
<dbReference type="AlphaFoldDB" id="A0A4Q9KLD2"/>
<dbReference type="CDD" id="cd03146">
    <property type="entry name" value="GAT1_Peptidase_E"/>
    <property type="match status" value="1"/>
</dbReference>
<evidence type="ECO:0000256" key="4">
    <source>
        <dbReference type="ARBA" id="ARBA00022825"/>
    </source>
</evidence>
<gene>
    <name evidence="5" type="ORF">ET996_05800</name>
</gene>
<comment type="caution">
    <text evidence="5">The sequence shown here is derived from an EMBL/GenBank/DDBJ whole genome shotgun (WGS) entry which is preliminary data.</text>
</comment>
<dbReference type="Proteomes" id="UP000291933">
    <property type="component" value="Unassembled WGS sequence"/>
</dbReference>
<dbReference type="EMBL" id="SDMR01000005">
    <property type="protein sequence ID" value="TBT95322.1"/>
    <property type="molecule type" value="Genomic_DNA"/>
</dbReference>
<evidence type="ECO:0000256" key="2">
    <source>
        <dbReference type="ARBA" id="ARBA00022670"/>
    </source>
</evidence>
<organism evidence="5 6">
    <name type="scientific">Propioniciclava tarda</name>
    <dbReference type="NCBI Taxonomy" id="433330"/>
    <lineage>
        <taxon>Bacteria</taxon>
        <taxon>Bacillati</taxon>
        <taxon>Actinomycetota</taxon>
        <taxon>Actinomycetes</taxon>
        <taxon>Propionibacteriales</taxon>
        <taxon>Propionibacteriaceae</taxon>
        <taxon>Propioniciclava</taxon>
    </lineage>
</organism>
<keyword evidence="4" id="KW-0720">Serine protease</keyword>
<keyword evidence="3" id="KW-0378">Hydrolase</keyword>
<keyword evidence="2" id="KW-0645">Protease</keyword>
<keyword evidence="6" id="KW-1185">Reference proteome</keyword>
<comment type="similarity">
    <text evidence="1">Belongs to the peptidase S51 family.</text>
</comment>
<dbReference type="GO" id="GO:0008236">
    <property type="term" value="F:serine-type peptidase activity"/>
    <property type="evidence" value="ECO:0007669"/>
    <property type="project" value="UniProtKB-KW"/>
</dbReference>
<evidence type="ECO:0000313" key="5">
    <source>
        <dbReference type="EMBL" id="TBT95322.1"/>
    </source>
</evidence>
<evidence type="ECO:0000313" key="6">
    <source>
        <dbReference type="Proteomes" id="UP000291933"/>
    </source>
</evidence>
<sequence>MTAHIVAMGGGGFSMSPLGAPTNLDRYLVELTGKSSPLVCFVPTASADDPQYINKFLNAYGTLGVRVMVLTLWQDAARSVERLAEADLVMVGNGLTVNMLALWEAHGVGKALKQRYEAGDVVLGGVAAGANAWCEGFVTDSFGPFRAVRGGLGLIPSSFCCHFDGEDGRVPVYTEAIADGTLPEGYACDDGAGIHYSEGKLKGIADTPGARVMRFRPTSSPTSSGVFSEPVDVELL</sequence>
<accession>A0A4Q9KLD2</accession>
<dbReference type="InterPro" id="IPR005320">
    <property type="entry name" value="Peptidase_S51"/>
</dbReference>
<dbReference type="InterPro" id="IPR029062">
    <property type="entry name" value="Class_I_gatase-like"/>
</dbReference>
<dbReference type="OrthoDB" id="9778515at2"/>
<evidence type="ECO:0000256" key="3">
    <source>
        <dbReference type="ARBA" id="ARBA00022801"/>
    </source>
</evidence>